<dbReference type="EMBL" id="CABDUW010014423">
    <property type="protein sequence ID" value="VTJ92176.1"/>
    <property type="molecule type" value="Genomic_DNA"/>
</dbReference>
<dbReference type="AlphaFoldDB" id="A0A5E4DDE1"/>
<reference evidence="5" key="1">
    <citation type="submission" date="2019-04" db="EMBL/GenBank/DDBJ databases">
        <authorList>
            <person name="Alioto T."/>
            <person name="Alioto T."/>
        </authorList>
    </citation>
    <scope>NUCLEOTIDE SEQUENCE [LARGE SCALE GENOMIC DNA]</scope>
</reference>
<dbReference type="Pfam" id="PF00743">
    <property type="entry name" value="FMO-like"/>
    <property type="match status" value="1"/>
</dbReference>
<dbReference type="InterPro" id="IPR020946">
    <property type="entry name" value="Flavin_mOase-like"/>
</dbReference>
<keyword evidence="6" id="KW-1185">Reference proteome</keyword>
<feature type="non-terminal residue" evidence="5">
    <location>
        <position position="63"/>
    </location>
</feature>
<gene>
    <name evidence="5" type="ORF">MONAX_5E043372</name>
</gene>
<name>A0A5E4DDE1_MARMO</name>
<dbReference type="SUPFAM" id="SSF51905">
    <property type="entry name" value="FAD/NAD(P)-binding domain"/>
    <property type="match status" value="1"/>
</dbReference>
<comment type="caution">
    <text evidence="5">The sequence shown here is derived from an EMBL/GenBank/DDBJ whole genome shotgun (WGS) entry which is preliminary data.</text>
</comment>
<dbReference type="Proteomes" id="UP000335636">
    <property type="component" value="Unassembled WGS sequence"/>
</dbReference>
<feature type="non-terminal residue" evidence="5">
    <location>
        <position position="1"/>
    </location>
</feature>
<evidence type="ECO:0000313" key="5">
    <source>
        <dbReference type="EMBL" id="VTJ92176.1"/>
    </source>
</evidence>
<dbReference type="Gene3D" id="3.50.50.60">
    <property type="entry name" value="FAD/NAD(P)-binding domain"/>
    <property type="match status" value="1"/>
</dbReference>
<evidence type="ECO:0000256" key="4">
    <source>
        <dbReference type="ARBA" id="ARBA00023002"/>
    </source>
</evidence>
<dbReference type="GO" id="GO:0004499">
    <property type="term" value="F:N,N-dimethylaniline monooxygenase activity"/>
    <property type="evidence" value="ECO:0007669"/>
    <property type="project" value="InterPro"/>
</dbReference>
<evidence type="ECO:0000313" key="6">
    <source>
        <dbReference type="Proteomes" id="UP000335636"/>
    </source>
</evidence>
<accession>A0A5E4DDE1</accession>
<keyword evidence="3" id="KW-0274">FAD</keyword>
<comment type="similarity">
    <text evidence="1">Belongs to the FMO family.</text>
</comment>
<keyword evidence="2" id="KW-0285">Flavoprotein</keyword>
<dbReference type="InterPro" id="IPR050346">
    <property type="entry name" value="FMO-like"/>
</dbReference>
<proteinExistence type="inferred from homology"/>
<dbReference type="PANTHER" id="PTHR23023">
    <property type="entry name" value="DIMETHYLANILINE MONOOXYGENASE"/>
    <property type="match status" value="1"/>
</dbReference>
<keyword evidence="4" id="KW-0560">Oxidoreductase</keyword>
<evidence type="ECO:0000256" key="3">
    <source>
        <dbReference type="ARBA" id="ARBA00022827"/>
    </source>
</evidence>
<evidence type="ECO:0000256" key="1">
    <source>
        <dbReference type="ARBA" id="ARBA00009183"/>
    </source>
</evidence>
<dbReference type="InterPro" id="IPR036188">
    <property type="entry name" value="FAD/NAD-bd_sf"/>
</dbReference>
<organism evidence="5 6">
    <name type="scientific">Marmota monax</name>
    <name type="common">Woodchuck</name>
    <dbReference type="NCBI Taxonomy" id="9995"/>
    <lineage>
        <taxon>Eukaryota</taxon>
        <taxon>Metazoa</taxon>
        <taxon>Chordata</taxon>
        <taxon>Craniata</taxon>
        <taxon>Vertebrata</taxon>
        <taxon>Euteleostomi</taxon>
        <taxon>Mammalia</taxon>
        <taxon>Eutheria</taxon>
        <taxon>Euarchontoglires</taxon>
        <taxon>Glires</taxon>
        <taxon>Rodentia</taxon>
        <taxon>Sciuromorpha</taxon>
        <taxon>Sciuridae</taxon>
        <taxon>Xerinae</taxon>
        <taxon>Marmotini</taxon>
        <taxon>Marmota</taxon>
    </lineage>
</organism>
<dbReference type="GO" id="GO:0050661">
    <property type="term" value="F:NADP binding"/>
    <property type="evidence" value="ECO:0007669"/>
    <property type="project" value="InterPro"/>
</dbReference>
<sequence length="63" mass="7452">ETPDTGRAGIYKSLTCNTSKEMTAFSDYPVPDHFPNYMHNSKMMEYLRMYARHFGLMQHIEFL</sequence>
<dbReference type="GO" id="GO:0050660">
    <property type="term" value="F:flavin adenine dinucleotide binding"/>
    <property type="evidence" value="ECO:0007669"/>
    <property type="project" value="InterPro"/>
</dbReference>
<protein>
    <submittedName>
        <fullName evidence="5">Uncharacterized protein</fullName>
    </submittedName>
</protein>
<evidence type="ECO:0000256" key="2">
    <source>
        <dbReference type="ARBA" id="ARBA00022630"/>
    </source>
</evidence>